<feature type="region of interest" description="Disordered" evidence="1">
    <location>
        <begin position="121"/>
        <end position="221"/>
    </location>
</feature>
<accession>A0A0T6BI86</accession>
<protein>
    <submittedName>
        <fullName evidence="2">Uncharacterized protein</fullName>
    </submittedName>
</protein>
<dbReference type="RefSeq" id="WP_048354157.1">
    <property type="nucleotide sequence ID" value="NZ_JARRTL010000027.1"/>
</dbReference>
<dbReference type="Proteomes" id="UP001341297">
    <property type="component" value="Unassembled WGS sequence"/>
</dbReference>
<name>A0A0T6BI86_9BACI</name>
<dbReference type="EMBL" id="JARRTL010000027">
    <property type="protein sequence ID" value="MEC0487113.1"/>
    <property type="molecule type" value="Genomic_DNA"/>
</dbReference>
<proteinExistence type="predicted"/>
<feature type="compositionally biased region" description="Basic residues" evidence="1">
    <location>
        <begin position="210"/>
        <end position="221"/>
    </location>
</feature>
<dbReference type="EMBL" id="LECW02000082">
    <property type="protein sequence ID" value="KRT87062.1"/>
    <property type="molecule type" value="Genomic_DNA"/>
</dbReference>
<gene>
    <name evidence="2" type="ORF">AB447_208835</name>
    <name evidence="3" type="ORF">P8828_20375</name>
</gene>
<evidence type="ECO:0000313" key="5">
    <source>
        <dbReference type="Proteomes" id="UP001341297"/>
    </source>
</evidence>
<dbReference type="Proteomes" id="UP000036168">
    <property type="component" value="Unassembled WGS sequence"/>
</dbReference>
<dbReference type="AlphaFoldDB" id="A0A0T6BI86"/>
<feature type="compositionally biased region" description="Basic and acidic residues" evidence="1">
    <location>
        <begin position="193"/>
        <end position="209"/>
    </location>
</feature>
<reference evidence="2 4" key="1">
    <citation type="journal article" date="2015" name="Int. J. Syst. Evol. Microbiol.">
        <title>Bacillus glycinifermentans sp. nov., isolated from fermented soybean paste.</title>
        <authorList>
            <person name="Kim S.J."/>
            <person name="Dunlap C.A."/>
            <person name="Kwon S.W."/>
            <person name="Rooney A.P."/>
        </authorList>
    </citation>
    <scope>NUCLEOTIDE SEQUENCE [LARGE SCALE GENOMIC DNA]</scope>
    <source>
        <strain evidence="2 4">GO-13</strain>
    </source>
</reference>
<evidence type="ECO:0000313" key="3">
    <source>
        <dbReference type="EMBL" id="MEC0487113.1"/>
    </source>
</evidence>
<evidence type="ECO:0000313" key="2">
    <source>
        <dbReference type="EMBL" id="KRT87062.1"/>
    </source>
</evidence>
<feature type="compositionally biased region" description="Polar residues" evidence="1">
    <location>
        <begin position="138"/>
        <end position="171"/>
    </location>
</feature>
<feature type="compositionally biased region" description="Polar residues" evidence="1">
    <location>
        <begin position="180"/>
        <end position="192"/>
    </location>
</feature>
<sequence>MEKKMTFEKQIKVRALLKENVYYSLKDKPRGFNKRVNDLVELMENLTDGEIEWSEIKHLDSLEELVLYFNKKGLLDVSALQQPALNSIRPRSDLYYENNIPENQNISPVISKTNHEISLQEYPKVAEPKNNDGKTPIATKSNVDQAENTIEQSENNSSKAQHTYGETTTQSKPERKDEITSQTTESKQNSNTKSDKSVNKQTMSEEEKKRKQLGKMKKMFM</sequence>
<organism evidence="2 4">
    <name type="scientific">Bacillus glycinifermentans</name>
    <dbReference type="NCBI Taxonomy" id="1664069"/>
    <lineage>
        <taxon>Bacteria</taxon>
        <taxon>Bacillati</taxon>
        <taxon>Bacillota</taxon>
        <taxon>Bacilli</taxon>
        <taxon>Bacillales</taxon>
        <taxon>Bacillaceae</taxon>
        <taxon>Bacillus</taxon>
    </lineage>
</organism>
<keyword evidence="5" id="KW-1185">Reference proteome</keyword>
<evidence type="ECO:0000256" key="1">
    <source>
        <dbReference type="SAM" id="MobiDB-lite"/>
    </source>
</evidence>
<evidence type="ECO:0000313" key="4">
    <source>
        <dbReference type="Proteomes" id="UP000036168"/>
    </source>
</evidence>
<comment type="caution">
    <text evidence="2">The sequence shown here is derived from an EMBL/GenBank/DDBJ whole genome shotgun (WGS) entry which is preliminary data.</text>
</comment>
<reference evidence="3 5" key="3">
    <citation type="submission" date="2023-03" db="EMBL/GenBank/DDBJ databases">
        <title>Agriculturally important microbes genome sequencing.</title>
        <authorList>
            <person name="Dunlap C."/>
        </authorList>
    </citation>
    <scope>NUCLEOTIDE SEQUENCE [LARGE SCALE GENOMIC DNA]</scope>
    <source>
        <strain evidence="3 5">CBP-3203</strain>
    </source>
</reference>
<reference evidence="2" key="2">
    <citation type="submission" date="2015-10" db="EMBL/GenBank/DDBJ databases">
        <authorList>
            <person name="Gilbert D.G."/>
        </authorList>
    </citation>
    <scope>NUCLEOTIDE SEQUENCE</scope>
    <source>
        <strain evidence="2">GO-13</strain>
    </source>
</reference>